<evidence type="ECO:0000259" key="16">
    <source>
        <dbReference type="Pfam" id="PF13793"/>
    </source>
</evidence>
<organism evidence="17 18">
    <name type="scientific">Nyctereutes procyonoides</name>
    <name type="common">Raccoon dog</name>
    <name type="synonym">Canis procyonoides</name>
    <dbReference type="NCBI Taxonomy" id="34880"/>
    <lineage>
        <taxon>Eukaryota</taxon>
        <taxon>Metazoa</taxon>
        <taxon>Chordata</taxon>
        <taxon>Craniata</taxon>
        <taxon>Vertebrata</taxon>
        <taxon>Euteleostomi</taxon>
        <taxon>Mammalia</taxon>
        <taxon>Eutheria</taxon>
        <taxon>Laurasiatheria</taxon>
        <taxon>Carnivora</taxon>
        <taxon>Caniformia</taxon>
        <taxon>Canidae</taxon>
        <taxon>Nyctereutes</taxon>
    </lineage>
</organism>
<comment type="pathway">
    <text evidence="3">Metabolic intermediate biosynthesis; 5-phospho-alpha-D-ribose 1-diphosphate biosynthesis; 5-phospho-alpha-D-ribose 1-diphosphate from D-ribose 5-phosphate (route I): step 1/1.</text>
</comment>
<evidence type="ECO:0000256" key="12">
    <source>
        <dbReference type="ARBA" id="ARBA00022842"/>
    </source>
</evidence>
<dbReference type="EC" id="2.7.6.1" evidence="5"/>
<keyword evidence="9" id="KW-0547">Nucleotide-binding</keyword>
<proteinExistence type="inferred from homology"/>
<evidence type="ECO:0000256" key="8">
    <source>
        <dbReference type="ARBA" id="ARBA00022727"/>
    </source>
</evidence>
<evidence type="ECO:0000256" key="11">
    <source>
        <dbReference type="ARBA" id="ARBA00022840"/>
    </source>
</evidence>
<comment type="caution">
    <text evidence="17">The sequence shown here is derived from an EMBL/GenBank/DDBJ whole genome shotgun (WGS) entry which is preliminary data.</text>
</comment>
<dbReference type="GO" id="GO:0016301">
    <property type="term" value="F:kinase activity"/>
    <property type="evidence" value="ECO:0007669"/>
    <property type="project" value="UniProtKB-KW"/>
</dbReference>
<keyword evidence="10" id="KW-0418">Kinase</keyword>
<dbReference type="NCBIfam" id="TIGR01251">
    <property type="entry name" value="ribP_PPkin"/>
    <property type="match status" value="1"/>
</dbReference>
<dbReference type="GO" id="GO:0004749">
    <property type="term" value="F:ribose phosphate diphosphokinase activity"/>
    <property type="evidence" value="ECO:0007669"/>
    <property type="project" value="UniProtKB-EC"/>
</dbReference>
<feature type="domain" description="Ribose-phosphate pyrophosphokinase N-terminal" evidence="16">
    <location>
        <begin position="4"/>
        <end position="108"/>
    </location>
</feature>
<sequence>MPDIKIFGGSSHQDLSQEIAHHLGLELCRLVTKKFSDQETCVEMGKSERGEDVYTVQSGCGHTSDSLMELLIMINTCKITSAHWVTAVTPCFPYARQGKKDKSPHTCRAYHIIPMCLHASQIQGFTCLDLHTSQIQGFFDIPVDHVHAEPAVLKCIRESISEWRNYTVVSPDRCPWGAKRVTSITDRSNVDFALIHKEQKKANDVDLRVLVGALRNRVAILTDDMADTCGTICHAADKLLSAGSTTHRILTRGISSGPAIPRINSTCFEAVVVTNIKPQEEKMKHCSKI</sequence>
<dbReference type="InterPro" id="IPR029057">
    <property type="entry name" value="PRTase-like"/>
</dbReference>
<dbReference type="GO" id="GO:0009156">
    <property type="term" value="P:ribonucleoside monophosphate biosynthetic process"/>
    <property type="evidence" value="ECO:0007669"/>
    <property type="project" value="InterPro"/>
</dbReference>
<evidence type="ECO:0000256" key="1">
    <source>
        <dbReference type="ARBA" id="ARBA00001946"/>
    </source>
</evidence>
<keyword evidence="8" id="KW-0545">Nucleotide biosynthesis</keyword>
<dbReference type="SMART" id="SM01400">
    <property type="entry name" value="Pribosyltran_N"/>
    <property type="match status" value="1"/>
</dbReference>
<evidence type="ECO:0000313" key="18">
    <source>
        <dbReference type="Proteomes" id="UP000645828"/>
    </source>
</evidence>
<dbReference type="PROSITE" id="PS00114">
    <property type="entry name" value="PRPP_SYNTHASE"/>
    <property type="match status" value="1"/>
</dbReference>
<evidence type="ECO:0000256" key="10">
    <source>
        <dbReference type="ARBA" id="ARBA00022777"/>
    </source>
</evidence>
<dbReference type="FunFam" id="3.40.50.2020:FF:000005">
    <property type="entry name" value="Ribose-phosphate pyrophosphokinase 1"/>
    <property type="match status" value="1"/>
</dbReference>
<protein>
    <recommendedName>
        <fullName evidence="14">Ribose-phosphate pyrophosphokinase 1</fullName>
        <ecNumber evidence="5">2.7.6.1</ecNumber>
    </recommendedName>
    <alternativeName>
        <fullName evidence="15">Phosphoribosyl pyrophosphate synthase I</fullName>
    </alternativeName>
</protein>
<dbReference type="GO" id="GO:0006015">
    <property type="term" value="P:5-phosphoribose 1-diphosphate biosynthetic process"/>
    <property type="evidence" value="ECO:0007669"/>
    <property type="project" value="UniProtKB-UniPathway"/>
</dbReference>
<keyword evidence="11" id="KW-0067">ATP-binding</keyword>
<keyword evidence="6" id="KW-0808">Transferase</keyword>
<dbReference type="Pfam" id="PF13793">
    <property type="entry name" value="Pribosyltran_N"/>
    <property type="match status" value="1"/>
</dbReference>
<dbReference type="UniPathway" id="UPA00087">
    <property type="reaction ID" value="UER00172"/>
</dbReference>
<dbReference type="AlphaFoldDB" id="A0A811ZYR8"/>
<evidence type="ECO:0000256" key="9">
    <source>
        <dbReference type="ARBA" id="ARBA00022741"/>
    </source>
</evidence>
<name>A0A811ZYR8_NYCPR</name>
<dbReference type="InterPro" id="IPR000836">
    <property type="entry name" value="PRTase_dom"/>
</dbReference>
<dbReference type="PANTHER" id="PTHR10210">
    <property type="entry name" value="RIBOSE-PHOSPHATE DIPHOSPHOKINASE FAMILY MEMBER"/>
    <property type="match status" value="1"/>
</dbReference>
<gene>
    <name evidence="17" type="ORF">NYPRO_LOCUS26953</name>
</gene>
<dbReference type="InterPro" id="IPR005946">
    <property type="entry name" value="Rib-P_diPkinase"/>
</dbReference>
<accession>A0A811ZYR8</accession>
<reference evidence="17" key="1">
    <citation type="submission" date="2020-12" db="EMBL/GenBank/DDBJ databases">
        <authorList>
            <consortium name="Molecular Ecology Group"/>
        </authorList>
    </citation>
    <scope>NUCLEOTIDE SEQUENCE</scope>
    <source>
        <strain evidence="17">TBG_1078</strain>
    </source>
</reference>
<comment type="subunit">
    <text evidence="13">Homodimer. The active form is probably a hexamer composed of 3 homodimers.</text>
</comment>
<dbReference type="PANTHER" id="PTHR10210:SF118">
    <property type="entry name" value="RIBOSE-PHOSPHATE PYROPHOSPHOKINASE 1"/>
    <property type="match status" value="1"/>
</dbReference>
<evidence type="ECO:0000256" key="2">
    <source>
        <dbReference type="ARBA" id="ARBA00003018"/>
    </source>
</evidence>
<dbReference type="Pfam" id="PF14572">
    <property type="entry name" value="Pribosyl_synth"/>
    <property type="match status" value="1"/>
</dbReference>
<keyword evidence="7" id="KW-0479">Metal-binding</keyword>
<comment type="similarity">
    <text evidence="4">Belongs to the ribose-phosphate pyrophosphokinase family.</text>
</comment>
<evidence type="ECO:0000256" key="3">
    <source>
        <dbReference type="ARBA" id="ARBA00004996"/>
    </source>
</evidence>
<evidence type="ECO:0000256" key="5">
    <source>
        <dbReference type="ARBA" id="ARBA00013247"/>
    </source>
</evidence>
<dbReference type="SUPFAM" id="SSF53271">
    <property type="entry name" value="PRTase-like"/>
    <property type="match status" value="2"/>
</dbReference>
<dbReference type="GO" id="GO:0002189">
    <property type="term" value="C:ribose phosphate diphosphokinase complex"/>
    <property type="evidence" value="ECO:0007669"/>
    <property type="project" value="TreeGrafter"/>
</dbReference>
<comment type="function">
    <text evidence="2">Catalyzes the synthesis of phosphoribosylpyrophosphate (PRPP) that is essential for nucleotide synthesis.</text>
</comment>
<dbReference type="InterPro" id="IPR000842">
    <property type="entry name" value="PRib_PP_synth_CS"/>
</dbReference>
<evidence type="ECO:0000256" key="13">
    <source>
        <dbReference type="ARBA" id="ARBA00026067"/>
    </source>
</evidence>
<dbReference type="EMBL" id="CAJHUB010000789">
    <property type="protein sequence ID" value="CAD7694161.1"/>
    <property type="molecule type" value="Genomic_DNA"/>
</dbReference>
<evidence type="ECO:0000256" key="14">
    <source>
        <dbReference type="ARBA" id="ARBA00040334"/>
    </source>
</evidence>
<evidence type="ECO:0000256" key="4">
    <source>
        <dbReference type="ARBA" id="ARBA00006478"/>
    </source>
</evidence>
<dbReference type="GO" id="GO:0005737">
    <property type="term" value="C:cytoplasm"/>
    <property type="evidence" value="ECO:0007669"/>
    <property type="project" value="TreeGrafter"/>
</dbReference>
<dbReference type="Gene3D" id="3.40.50.2020">
    <property type="match status" value="2"/>
</dbReference>
<dbReference type="GO" id="GO:0000287">
    <property type="term" value="F:magnesium ion binding"/>
    <property type="evidence" value="ECO:0007669"/>
    <property type="project" value="InterPro"/>
</dbReference>
<evidence type="ECO:0000256" key="6">
    <source>
        <dbReference type="ARBA" id="ARBA00022679"/>
    </source>
</evidence>
<evidence type="ECO:0000256" key="7">
    <source>
        <dbReference type="ARBA" id="ARBA00022723"/>
    </source>
</evidence>
<comment type="cofactor">
    <cofactor evidence="1">
        <name>Mg(2+)</name>
        <dbReference type="ChEBI" id="CHEBI:18420"/>
    </cofactor>
</comment>
<keyword evidence="18" id="KW-1185">Reference proteome</keyword>
<evidence type="ECO:0000256" key="15">
    <source>
        <dbReference type="ARBA" id="ARBA00042458"/>
    </source>
</evidence>
<evidence type="ECO:0000313" key="17">
    <source>
        <dbReference type="EMBL" id="CAD7694161.1"/>
    </source>
</evidence>
<dbReference type="GO" id="GO:0006164">
    <property type="term" value="P:purine nucleotide biosynthetic process"/>
    <property type="evidence" value="ECO:0007669"/>
    <property type="project" value="TreeGrafter"/>
</dbReference>
<dbReference type="Proteomes" id="UP000645828">
    <property type="component" value="Unassembled WGS sequence"/>
</dbReference>
<keyword evidence="12" id="KW-0460">Magnesium</keyword>
<dbReference type="CDD" id="cd06223">
    <property type="entry name" value="PRTases_typeI"/>
    <property type="match status" value="1"/>
</dbReference>
<dbReference type="GO" id="GO:0005524">
    <property type="term" value="F:ATP binding"/>
    <property type="evidence" value="ECO:0007669"/>
    <property type="project" value="UniProtKB-KW"/>
</dbReference>
<dbReference type="InterPro" id="IPR029099">
    <property type="entry name" value="Pribosyltran_N"/>
</dbReference>